<feature type="domain" description="Putative auto-transporter adhesin head GIN" evidence="2">
    <location>
        <begin position="37"/>
        <end position="220"/>
    </location>
</feature>
<evidence type="ECO:0000259" key="2">
    <source>
        <dbReference type="Pfam" id="PF10988"/>
    </source>
</evidence>
<feature type="compositionally biased region" description="Basic and acidic residues" evidence="1">
    <location>
        <begin position="214"/>
        <end position="226"/>
    </location>
</feature>
<dbReference type="AlphaFoldDB" id="A0A917GLM1"/>
<feature type="region of interest" description="Disordered" evidence="1">
    <location>
        <begin position="211"/>
        <end position="237"/>
    </location>
</feature>
<protein>
    <recommendedName>
        <fullName evidence="2">Putative auto-transporter adhesin head GIN domain-containing protein</fullName>
    </recommendedName>
</protein>
<name>A0A917GLM1_9FLAO</name>
<organism evidence="3 4">
    <name type="scientific">Bizionia arctica</name>
    <dbReference type="NCBI Taxonomy" id="1495645"/>
    <lineage>
        <taxon>Bacteria</taxon>
        <taxon>Pseudomonadati</taxon>
        <taxon>Bacteroidota</taxon>
        <taxon>Flavobacteriia</taxon>
        <taxon>Flavobacteriales</taxon>
        <taxon>Flavobacteriaceae</taxon>
        <taxon>Bizionia</taxon>
    </lineage>
</organism>
<sequence>MKNLILIAVILISSIGYAQKVNGNGNLTTITRTTGTYDAISCSGSFDYILVAGTEGTITLEGEENLLPYIITEVKGNKLIIKQKDKANLRTSINKSIKITIPFTDISSVSLAGSGDLWNEDLISATKFEASLAGSGDVTLNIKANAVIGSLAGSGDLSLKGETDSLEANVSGSGDFDASKLESNHTDVSLAGSGDADVVSNKSLKARVTGSGDIEYKGNPETEDTKVAGSGSISKDN</sequence>
<dbReference type="Gene3D" id="2.160.20.120">
    <property type="match status" value="1"/>
</dbReference>
<dbReference type="Pfam" id="PF10988">
    <property type="entry name" value="DUF2807"/>
    <property type="match status" value="1"/>
</dbReference>
<reference evidence="3" key="2">
    <citation type="submission" date="2020-09" db="EMBL/GenBank/DDBJ databases">
        <authorList>
            <person name="Sun Q."/>
            <person name="Zhou Y."/>
        </authorList>
    </citation>
    <scope>NUCLEOTIDE SEQUENCE</scope>
    <source>
        <strain evidence="3">CGMCC 1.12751</strain>
    </source>
</reference>
<reference evidence="3" key="1">
    <citation type="journal article" date="2014" name="Int. J. Syst. Evol. Microbiol.">
        <title>Complete genome sequence of Corynebacterium casei LMG S-19264T (=DSM 44701T), isolated from a smear-ripened cheese.</title>
        <authorList>
            <consortium name="US DOE Joint Genome Institute (JGI-PGF)"/>
            <person name="Walter F."/>
            <person name="Albersmeier A."/>
            <person name="Kalinowski J."/>
            <person name="Ruckert C."/>
        </authorList>
    </citation>
    <scope>NUCLEOTIDE SEQUENCE</scope>
    <source>
        <strain evidence="3">CGMCC 1.12751</strain>
    </source>
</reference>
<accession>A0A917GLM1</accession>
<dbReference type="RefSeq" id="WP_188464650.1">
    <property type="nucleotide sequence ID" value="NZ_BMFQ01000002.1"/>
</dbReference>
<dbReference type="EMBL" id="BMFQ01000002">
    <property type="protein sequence ID" value="GGG50063.1"/>
    <property type="molecule type" value="Genomic_DNA"/>
</dbReference>
<evidence type="ECO:0000313" key="4">
    <source>
        <dbReference type="Proteomes" id="UP000625976"/>
    </source>
</evidence>
<dbReference type="Proteomes" id="UP000625976">
    <property type="component" value="Unassembled WGS sequence"/>
</dbReference>
<comment type="caution">
    <text evidence="3">The sequence shown here is derived from an EMBL/GenBank/DDBJ whole genome shotgun (WGS) entry which is preliminary data.</text>
</comment>
<dbReference type="InterPro" id="IPR021255">
    <property type="entry name" value="DUF2807"/>
</dbReference>
<keyword evidence="4" id="KW-1185">Reference proteome</keyword>
<dbReference type="PANTHER" id="PTHR39200:SF1">
    <property type="entry name" value="AUTO-TRANSPORTER ADHESIN HEAD GIN DOMAIN-CONTAINING PROTEIN-RELATED"/>
    <property type="match status" value="1"/>
</dbReference>
<proteinExistence type="predicted"/>
<gene>
    <name evidence="3" type="ORF">GCM10010976_21690</name>
</gene>
<evidence type="ECO:0000313" key="3">
    <source>
        <dbReference type="EMBL" id="GGG50063.1"/>
    </source>
</evidence>
<dbReference type="PANTHER" id="PTHR39200">
    <property type="entry name" value="HYPOTHETICAL EXPORTED PROTEIN"/>
    <property type="match status" value="1"/>
</dbReference>
<evidence type="ECO:0000256" key="1">
    <source>
        <dbReference type="SAM" id="MobiDB-lite"/>
    </source>
</evidence>